<comment type="caution">
    <text evidence="1">The sequence shown here is derived from an EMBL/GenBank/DDBJ whole genome shotgun (WGS) entry which is preliminary data.</text>
</comment>
<evidence type="ECO:0000313" key="2">
    <source>
        <dbReference type="Proteomes" id="UP000478052"/>
    </source>
</evidence>
<sequence length="136" mass="16107">MVDFEQALFGTIADVFKDVQIRGCFFHFGQCIWRKIQCTPEVREKYVSNANFALNLMSQRFFVENEELLLPLTDYFEDTWIGRPNRRRTRRPPTFSLALWNQYDATLADLPKTINSVEDWHRVFSSLLDASHPTIW</sequence>
<organism evidence="1 2">
    <name type="scientific">Aphis craccivora</name>
    <name type="common">Cowpea aphid</name>
    <dbReference type="NCBI Taxonomy" id="307492"/>
    <lineage>
        <taxon>Eukaryota</taxon>
        <taxon>Metazoa</taxon>
        <taxon>Ecdysozoa</taxon>
        <taxon>Arthropoda</taxon>
        <taxon>Hexapoda</taxon>
        <taxon>Insecta</taxon>
        <taxon>Pterygota</taxon>
        <taxon>Neoptera</taxon>
        <taxon>Paraneoptera</taxon>
        <taxon>Hemiptera</taxon>
        <taxon>Sternorrhyncha</taxon>
        <taxon>Aphidomorpha</taxon>
        <taxon>Aphidoidea</taxon>
        <taxon>Aphididae</taxon>
        <taxon>Aphidini</taxon>
        <taxon>Aphis</taxon>
        <taxon>Aphis</taxon>
    </lineage>
</organism>
<dbReference type="AlphaFoldDB" id="A0A6G0YFE5"/>
<dbReference type="EMBL" id="VUJU01004351">
    <property type="protein sequence ID" value="KAF0754665.1"/>
    <property type="molecule type" value="Genomic_DNA"/>
</dbReference>
<accession>A0A6G0YFE5</accession>
<dbReference type="Proteomes" id="UP000478052">
    <property type="component" value="Unassembled WGS sequence"/>
</dbReference>
<gene>
    <name evidence="1" type="ORF">FWK35_00015900</name>
</gene>
<proteinExistence type="predicted"/>
<protein>
    <recommendedName>
        <fullName evidence="3">MULE domain-containing protein</fullName>
    </recommendedName>
</protein>
<keyword evidence="2" id="KW-1185">Reference proteome</keyword>
<dbReference type="PANTHER" id="PTHR47160:SF5">
    <property type="entry name" value="MULE TRANSPOSASE DOMAIN-CONTAINING PROTEIN"/>
    <property type="match status" value="1"/>
</dbReference>
<evidence type="ECO:0000313" key="1">
    <source>
        <dbReference type="EMBL" id="KAF0754665.1"/>
    </source>
</evidence>
<reference evidence="1 2" key="1">
    <citation type="submission" date="2019-08" db="EMBL/GenBank/DDBJ databases">
        <title>Whole genome of Aphis craccivora.</title>
        <authorList>
            <person name="Voronova N.V."/>
            <person name="Shulinski R.S."/>
            <person name="Bandarenka Y.V."/>
            <person name="Zhorov D.G."/>
            <person name="Warner D."/>
        </authorList>
    </citation>
    <scope>NUCLEOTIDE SEQUENCE [LARGE SCALE GENOMIC DNA]</scope>
    <source>
        <strain evidence="1">180601</strain>
        <tissue evidence="1">Whole Body</tissue>
    </source>
</reference>
<dbReference type="OrthoDB" id="6613122at2759"/>
<name>A0A6G0YFE5_APHCR</name>
<evidence type="ECO:0008006" key="3">
    <source>
        <dbReference type="Google" id="ProtNLM"/>
    </source>
</evidence>
<dbReference type="PANTHER" id="PTHR47160">
    <property type="entry name" value="PUTATIVE-RELATED"/>
    <property type="match status" value="1"/>
</dbReference>